<dbReference type="Proteomes" id="UP000181992">
    <property type="component" value="Unassembled WGS sequence"/>
</dbReference>
<name>A0A1J4V4J3_9BACT</name>
<comment type="caution">
    <text evidence="1">The sequence shown here is derived from an EMBL/GenBank/DDBJ whole genome shotgun (WGS) entry which is preliminary data.</text>
</comment>
<proteinExistence type="predicted"/>
<dbReference type="EMBL" id="MNVN01000010">
    <property type="protein sequence ID" value="OIO30907.1"/>
    <property type="molecule type" value="Genomic_DNA"/>
</dbReference>
<dbReference type="AlphaFoldDB" id="A0A1J4V4J3"/>
<organism evidence="1 2">
    <name type="scientific">Candidatus Nomurabacteria bacterium CG1_02_43_90</name>
    <dbReference type="NCBI Taxonomy" id="1805281"/>
    <lineage>
        <taxon>Bacteria</taxon>
        <taxon>Candidatus Nomuraibacteriota</taxon>
    </lineage>
</organism>
<accession>A0A1J4V4J3</accession>
<gene>
    <name evidence="1" type="ORF">AUJ77_01015</name>
</gene>
<evidence type="ECO:0000313" key="1">
    <source>
        <dbReference type="EMBL" id="OIO30907.1"/>
    </source>
</evidence>
<protein>
    <submittedName>
        <fullName evidence="1">Uncharacterized protein</fullName>
    </submittedName>
</protein>
<evidence type="ECO:0000313" key="2">
    <source>
        <dbReference type="Proteomes" id="UP000181992"/>
    </source>
</evidence>
<reference evidence="1 2" key="1">
    <citation type="journal article" date="2016" name="Environ. Microbiol.">
        <title>Genomic resolution of a cold subsurface aquifer community provides metabolic insights for novel microbes adapted to high CO concentrations.</title>
        <authorList>
            <person name="Probst A.J."/>
            <person name="Castelle C.J."/>
            <person name="Singh A."/>
            <person name="Brown C.T."/>
            <person name="Anantharaman K."/>
            <person name="Sharon I."/>
            <person name="Hug L.A."/>
            <person name="Burstein D."/>
            <person name="Emerson J.B."/>
            <person name="Thomas B.C."/>
            <person name="Banfield J.F."/>
        </authorList>
    </citation>
    <scope>NUCLEOTIDE SEQUENCE [LARGE SCALE GENOMIC DNA]</scope>
    <source>
        <strain evidence="1">CG1_02_43_90</strain>
    </source>
</reference>
<sequence>MKFLNFIKKHAIITSSLFVLLFIITSFGLKIKSTNAIMPFGGKIQKVTYCTCSLNLAILVGPPGPGVFTYEPGASSIKAFYQIFRPGPWVLGSYTPGGVCTSWYICGTSPCCLPDMTTPPPIGTISDAGTSM</sequence>